<evidence type="ECO:0000256" key="17">
    <source>
        <dbReference type="ARBA" id="ARBA00047899"/>
    </source>
</evidence>
<keyword evidence="7" id="KW-0732">Signal</keyword>
<protein>
    <recommendedName>
        <fullName evidence="2">non-specific serine/threonine protein kinase</fullName>
        <ecNumber evidence="2">2.7.11.1</ecNumber>
    </recommendedName>
</protein>
<dbReference type="PROSITE" id="PS50948">
    <property type="entry name" value="PAN"/>
    <property type="match status" value="1"/>
</dbReference>
<evidence type="ECO:0000256" key="12">
    <source>
        <dbReference type="ARBA" id="ARBA00022989"/>
    </source>
</evidence>
<keyword evidence="14" id="KW-1015">Disulfide bond</keyword>
<dbReference type="SUPFAM" id="SSF56112">
    <property type="entry name" value="Protein kinase-like (PK-like)"/>
    <property type="match status" value="1"/>
</dbReference>
<keyword evidence="3" id="KW-1003">Cell membrane</keyword>
<dbReference type="GO" id="GO:0005524">
    <property type="term" value="F:ATP binding"/>
    <property type="evidence" value="ECO:0007669"/>
    <property type="project" value="UniProtKB-UniRule"/>
</dbReference>
<keyword evidence="16" id="KW-0325">Glycoprotein</keyword>
<organism evidence="19">
    <name type="scientific">Aegilops tauschii</name>
    <name type="common">Tausch's goatgrass</name>
    <name type="synonym">Aegilops squarrosa</name>
    <dbReference type="NCBI Taxonomy" id="37682"/>
    <lineage>
        <taxon>Eukaryota</taxon>
        <taxon>Viridiplantae</taxon>
        <taxon>Streptophyta</taxon>
        <taxon>Embryophyta</taxon>
        <taxon>Tracheophyta</taxon>
        <taxon>Spermatophyta</taxon>
        <taxon>Magnoliopsida</taxon>
        <taxon>Liliopsida</taxon>
        <taxon>Poales</taxon>
        <taxon>Poaceae</taxon>
        <taxon>BOP clade</taxon>
        <taxon>Pooideae</taxon>
        <taxon>Triticodae</taxon>
        <taxon>Triticeae</taxon>
        <taxon>Triticinae</taxon>
        <taxon>Aegilops</taxon>
    </lineage>
</organism>
<dbReference type="PANTHER" id="PTHR27002">
    <property type="entry name" value="RECEPTOR-LIKE SERINE/THREONINE-PROTEIN KINASE SD1-8"/>
    <property type="match status" value="1"/>
</dbReference>
<keyword evidence="4" id="KW-0723">Serine/threonine-protein kinase</keyword>
<dbReference type="GO" id="GO:0005886">
    <property type="term" value="C:plasma membrane"/>
    <property type="evidence" value="ECO:0007669"/>
    <property type="project" value="UniProtKB-SubCell"/>
</dbReference>
<dbReference type="CDD" id="cd14066">
    <property type="entry name" value="STKc_IRAK"/>
    <property type="match status" value="1"/>
</dbReference>
<dbReference type="SUPFAM" id="SSF51110">
    <property type="entry name" value="alpha-D-mannose-specific plant lectins"/>
    <property type="match status" value="1"/>
</dbReference>
<evidence type="ECO:0000256" key="18">
    <source>
        <dbReference type="ARBA" id="ARBA00048679"/>
    </source>
</evidence>
<evidence type="ECO:0000256" key="7">
    <source>
        <dbReference type="ARBA" id="ARBA00022729"/>
    </source>
</evidence>
<dbReference type="InterPro" id="IPR001480">
    <property type="entry name" value="Bulb-type_lectin_dom"/>
</dbReference>
<evidence type="ECO:0000256" key="8">
    <source>
        <dbReference type="ARBA" id="ARBA00022737"/>
    </source>
</evidence>
<dbReference type="CDD" id="cd00028">
    <property type="entry name" value="B_lectin"/>
    <property type="match status" value="1"/>
</dbReference>
<keyword evidence="9" id="KW-0547">Nucleotide-binding</keyword>
<dbReference type="PROSITE" id="PS50927">
    <property type="entry name" value="BULB_LECTIN"/>
    <property type="match status" value="1"/>
</dbReference>
<keyword evidence="6" id="KW-0812">Transmembrane</keyword>
<evidence type="ECO:0000256" key="13">
    <source>
        <dbReference type="ARBA" id="ARBA00023136"/>
    </source>
</evidence>
<dbReference type="EC" id="2.7.11.1" evidence="2"/>
<reference evidence="19" key="1">
    <citation type="submission" date="2015-06" db="UniProtKB">
        <authorList>
            <consortium name="EnsemblPlants"/>
        </authorList>
    </citation>
    <scope>IDENTIFICATION</scope>
</reference>
<keyword evidence="8" id="KW-0677">Repeat</keyword>
<dbReference type="InterPro" id="IPR000719">
    <property type="entry name" value="Prot_kinase_dom"/>
</dbReference>
<dbReference type="ExpressionAtlas" id="N1QQ18">
    <property type="expression patterns" value="baseline"/>
</dbReference>
<dbReference type="InterPro" id="IPR036426">
    <property type="entry name" value="Bulb-type_lectin_dom_sf"/>
</dbReference>
<evidence type="ECO:0000313" key="19">
    <source>
        <dbReference type="EnsemblPlants" id="EMT00902"/>
    </source>
</evidence>
<dbReference type="InterPro" id="IPR017441">
    <property type="entry name" value="Protein_kinase_ATP_BS"/>
</dbReference>
<evidence type="ECO:0000256" key="10">
    <source>
        <dbReference type="ARBA" id="ARBA00022777"/>
    </source>
</evidence>
<dbReference type="CDD" id="cd01098">
    <property type="entry name" value="PAN_AP_plant"/>
    <property type="match status" value="1"/>
</dbReference>
<evidence type="ECO:0000256" key="3">
    <source>
        <dbReference type="ARBA" id="ARBA00022475"/>
    </source>
</evidence>
<dbReference type="PROSITE" id="PS50011">
    <property type="entry name" value="PROTEIN_KINASE_DOM"/>
    <property type="match status" value="1"/>
</dbReference>
<dbReference type="PANTHER" id="PTHR27002:SF526">
    <property type="entry name" value="OS07G0301500 PROTEIN"/>
    <property type="match status" value="1"/>
</dbReference>
<evidence type="ECO:0000256" key="14">
    <source>
        <dbReference type="ARBA" id="ARBA00023157"/>
    </source>
</evidence>
<dbReference type="PROSITE" id="PS00107">
    <property type="entry name" value="PROTEIN_KINASE_ATP"/>
    <property type="match status" value="1"/>
</dbReference>
<comment type="catalytic activity">
    <reaction evidence="17">
        <text>L-threonyl-[protein] + ATP = O-phospho-L-threonyl-[protein] + ADP + H(+)</text>
        <dbReference type="Rhea" id="RHEA:46608"/>
        <dbReference type="Rhea" id="RHEA-COMP:11060"/>
        <dbReference type="Rhea" id="RHEA-COMP:11605"/>
        <dbReference type="ChEBI" id="CHEBI:15378"/>
        <dbReference type="ChEBI" id="CHEBI:30013"/>
        <dbReference type="ChEBI" id="CHEBI:30616"/>
        <dbReference type="ChEBI" id="CHEBI:61977"/>
        <dbReference type="ChEBI" id="CHEBI:456216"/>
        <dbReference type="EC" id="2.7.11.1"/>
    </reaction>
</comment>
<evidence type="ECO:0000256" key="9">
    <source>
        <dbReference type="ARBA" id="ARBA00022741"/>
    </source>
</evidence>
<proteinExistence type="predicted"/>
<comment type="catalytic activity">
    <reaction evidence="18">
        <text>L-seryl-[protein] + ATP = O-phospho-L-seryl-[protein] + ADP + H(+)</text>
        <dbReference type="Rhea" id="RHEA:17989"/>
        <dbReference type="Rhea" id="RHEA-COMP:9863"/>
        <dbReference type="Rhea" id="RHEA-COMP:11604"/>
        <dbReference type="ChEBI" id="CHEBI:15378"/>
        <dbReference type="ChEBI" id="CHEBI:29999"/>
        <dbReference type="ChEBI" id="CHEBI:30616"/>
        <dbReference type="ChEBI" id="CHEBI:83421"/>
        <dbReference type="ChEBI" id="CHEBI:456216"/>
        <dbReference type="EC" id="2.7.11.1"/>
    </reaction>
</comment>
<dbReference type="Pfam" id="PF08276">
    <property type="entry name" value="PAN_2"/>
    <property type="match status" value="1"/>
</dbReference>
<dbReference type="InterPro" id="IPR008271">
    <property type="entry name" value="Ser/Thr_kinase_AS"/>
</dbReference>
<dbReference type="SMART" id="SM00473">
    <property type="entry name" value="PAN_AP"/>
    <property type="match status" value="1"/>
</dbReference>
<dbReference type="InterPro" id="IPR001245">
    <property type="entry name" value="Ser-Thr/Tyr_kinase_cat_dom"/>
</dbReference>
<dbReference type="InterPro" id="IPR003609">
    <property type="entry name" value="Pan_app"/>
</dbReference>
<dbReference type="GO" id="GO:0051707">
    <property type="term" value="P:response to other organism"/>
    <property type="evidence" value="ECO:0007669"/>
    <property type="project" value="UniProtKB-ARBA"/>
</dbReference>
<keyword evidence="12" id="KW-1133">Transmembrane helix</keyword>
<dbReference type="SMART" id="SM00220">
    <property type="entry name" value="S_TKc"/>
    <property type="match status" value="1"/>
</dbReference>
<evidence type="ECO:0000256" key="11">
    <source>
        <dbReference type="ARBA" id="ARBA00022840"/>
    </source>
</evidence>
<comment type="subcellular location">
    <subcellularLocation>
        <location evidence="1">Cell membrane</location>
        <topology evidence="1">Single-pass type I membrane protein</topology>
    </subcellularLocation>
</comment>
<dbReference type="GO" id="GO:0004674">
    <property type="term" value="F:protein serine/threonine kinase activity"/>
    <property type="evidence" value="ECO:0007669"/>
    <property type="project" value="UniProtKB-KW"/>
</dbReference>
<evidence type="ECO:0000256" key="15">
    <source>
        <dbReference type="ARBA" id="ARBA00023170"/>
    </source>
</evidence>
<evidence type="ECO:0000256" key="4">
    <source>
        <dbReference type="ARBA" id="ARBA00022527"/>
    </source>
</evidence>
<keyword evidence="10" id="KW-0418">Kinase</keyword>
<keyword evidence="5" id="KW-0808">Transferase</keyword>
<dbReference type="Gene3D" id="2.90.10.10">
    <property type="entry name" value="Bulb-type lectin domain"/>
    <property type="match status" value="1"/>
</dbReference>
<dbReference type="PROSITE" id="PS00108">
    <property type="entry name" value="PROTEIN_KINASE_ST"/>
    <property type="match status" value="1"/>
</dbReference>
<dbReference type="InterPro" id="IPR011009">
    <property type="entry name" value="Kinase-like_dom_sf"/>
</dbReference>
<dbReference type="Gene3D" id="3.30.200.20">
    <property type="entry name" value="Phosphorylase Kinase, domain 1"/>
    <property type="match status" value="1"/>
</dbReference>
<dbReference type="EnsemblPlants" id="EMT00902">
    <property type="protein sequence ID" value="EMT00902"/>
    <property type="gene ID" value="F775_15755"/>
</dbReference>
<keyword evidence="11" id="KW-0067">ATP-binding</keyword>
<keyword evidence="13" id="KW-0472">Membrane</keyword>
<dbReference type="Pfam" id="PF07714">
    <property type="entry name" value="PK_Tyr_Ser-Thr"/>
    <property type="match status" value="1"/>
</dbReference>
<name>N1QQ18_AEGTA</name>
<evidence type="ECO:0000256" key="16">
    <source>
        <dbReference type="ARBA" id="ARBA00023180"/>
    </source>
</evidence>
<accession>N1QQ18</accession>
<dbReference type="FunFam" id="3.30.200.20:FF:000727">
    <property type="entry name" value="Cysteine-rich RLK (RECEPTOR-like protein kinase) 23"/>
    <property type="match status" value="1"/>
</dbReference>
<sequence>MSQSLGHHRLLLAFLSVLLLTASAVADSTLTQQRAIGGDQRLASPGGAFQLGLFSLANNTKWFLGIWFTASPDAVVWVANRDSPLDGSSPGSVALSRRGALVLLDAASNNETIWSSNSSAAAVARLQDDGNLVLADAAGAVHVAKLRSPTDTFLSGSWPGRDLQTGAVWSASSWRSADDPSTGDFRGFLPRSPAEWRMRNSSGGCARSTPLQCGDDGFYVLHGVKLPETHNSSVDAGASLAECGRRCLSNCYCTAYAASDIRGGGTGCIQWFGELMDTRLGDDGPDLFVKLAMSELRLETTKTNKLVVVIVAVITTFALLLLLLGLLIWRKIRQRNKQVTEFDDIVRGECPAYHLETLKAATDGFCPKNEIGCGGFGTVYKGQMIDGQEIAVKKLSAGNRVQGLKEFKNEVDLIAKLQHRNLVRLLGYCIHHSERILVYEYMSNKSLDTFIFDPKRRATLSWKTRMDIIFGIARGLLYLHQDSRHTMIHRDLKAANVLLNREMVAKISDFGIAKLFSSIGDHQVTERIVGTYGYMSPEYAMDGMVSFMQDVYSFGVLLLEIISGRRNQRSFNLIAHAWMLFEENKSFELLDPAMCNGCSLTELEQVATCIQVGLLCVQESPSQRPQMAAVIPMMSHQQALERPLRPVVCMPVSTLADLLNVQEDTSGKVELTITNLEGR</sequence>
<keyword evidence="15" id="KW-0675">Receptor</keyword>
<evidence type="ECO:0000256" key="6">
    <source>
        <dbReference type="ARBA" id="ARBA00022692"/>
    </source>
</evidence>
<dbReference type="Gene3D" id="1.10.510.10">
    <property type="entry name" value="Transferase(Phosphotransferase) domain 1"/>
    <property type="match status" value="1"/>
</dbReference>
<evidence type="ECO:0000256" key="5">
    <source>
        <dbReference type="ARBA" id="ARBA00022679"/>
    </source>
</evidence>
<dbReference type="AlphaFoldDB" id="N1QQ18"/>
<dbReference type="FunFam" id="1.10.510.10:FF:000060">
    <property type="entry name" value="G-type lectin S-receptor-like serine/threonine-protein kinase"/>
    <property type="match status" value="1"/>
</dbReference>
<evidence type="ECO:0000256" key="2">
    <source>
        <dbReference type="ARBA" id="ARBA00012513"/>
    </source>
</evidence>
<dbReference type="SMART" id="SM00108">
    <property type="entry name" value="B_lectin"/>
    <property type="match status" value="1"/>
</dbReference>
<evidence type="ECO:0000256" key="1">
    <source>
        <dbReference type="ARBA" id="ARBA00004251"/>
    </source>
</evidence>
<dbReference type="Pfam" id="PF01453">
    <property type="entry name" value="B_lectin"/>
    <property type="match status" value="1"/>
</dbReference>